<reference evidence="1" key="1">
    <citation type="submission" date="2025-08" db="UniProtKB">
        <authorList>
            <consortium name="Ensembl"/>
        </authorList>
    </citation>
    <scope>IDENTIFICATION</scope>
</reference>
<dbReference type="AlphaFoldDB" id="A0A8C2FFA7"/>
<organism evidence="1 2">
    <name type="scientific">Cyprinus carpio</name>
    <name type="common">Common carp</name>
    <dbReference type="NCBI Taxonomy" id="7962"/>
    <lineage>
        <taxon>Eukaryota</taxon>
        <taxon>Metazoa</taxon>
        <taxon>Chordata</taxon>
        <taxon>Craniata</taxon>
        <taxon>Vertebrata</taxon>
        <taxon>Euteleostomi</taxon>
        <taxon>Actinopterygii</taxon>
        <taxon>Neopterygii</taxon>
        <taxon>Teleostei</taxon>
        <taxon>Ostariophysi</taxon>
        <taxon>Cypriniformes</taxon>
        <taxon>Cyprinidae</taxon>
        <taxon>Cyprininae</taxon>
        <taxon>Cyprinus</taxon>
    </lineage>
</organism>
<dbReference type="Ensembl" id="ENSCCRT00020060521.1">
    <property type="protein sequence ID" value="ENSCCRP00020055080.1"/>
    <property type="gene ID" value="ENSCCRG00020025566.1"/>
</dbReference>
<proteinExistence type="predicted"/>
<accession>A0A8C2FFA7</accession>
<protein>
    <submittedName>
        <fullName evidence="1">Uncharacterized protein</fullName>
    </submittedName>
</protein>
<dbReference type="InterPro" id="IPR045163">
    <property type="entry name" value="Focadhesin/RST1"/>
</dbReference>
<sequence length="86" mass="9591">MTEILKTRFEFPILHVELVLYQQGQALESLWEQCSSDSTVVRSACCDALVLLVEQGHADLPYVLNTTLNLLPSARYASVTHLALTD</sequence>
<dbReference type="GO" id="GO:0060147">
    <property type="term" value="P:regulation of post-transcriptional gene silencing"/>
    <property type="evidence" value="ECO:0007669"/>
    <property type="project" value="InterPro"/>
</dbReference>
<dbReference type="PANTHER" id="PTHR16212">
    <property type="entry name" value="FOCADHESIN FAMILY MEMBER"/>
    <property type="match status" value="1"/>
</dbReference>
<evidence type="ECO:0000313" key="2">
    <source>
        <dbReference type="Proteomes" id="UP000694701"/>
    </source>
</evidence>
<dbReference type="Proteomes" id="UP000694701">
    <property type="component" value="Unplaced"/>
</dbReference>
<evidence type="ECO:0000313" key="1">
    <source>
        <dbReference type="Ensembl" id="ENSCCRP00020055080.1"/>
    </source>
</evidence>
<dbReference type="PANTHER" id="PTHR16212:SF4">
    <property type="entry name" value="FOCADHESIN"/>
    <property type="match status" value="1"/>
</dbReference>
<name>A0A8C2FFA7_CYPCA</name>